<keyword evidence="2" id="KW-1185">Reference proteome</keyword>
<sequence>MNCRQATHPIFTCFLGSREEPPGGERCAARRRVTTNPDSGFLLELPGGDEHPPGDADQFLAVVADFVSLRRLAPGSTCPPPGGLEAVAPSRVKHVVFLALWLGIASLELWLGMADEHEKPLSCGSGWRVWHLSSWEGVKGQVWGSIPTSNNPPAMRESRGEGLGCIGLQT</sequence>
<name>A0A4D6MDT8_VIGUN</name>
<gene>
    <name evidence="1" type="ORF">DEO72_LG7g797</name>
</gene>
<dbReference type="AlphaFoldDB" id="A0A4D6MDT8"/>
<evidence type="ECO:0000313" key="1">
    <source>
        <dbReference type="EMBL" id="QCD99515.1"/>
    </source>
</evidence>
<organism evidence="1 2">
    <name type="scientific">Vigna unguiculata</name>
    <name type="common">Cowpea</name>
    <dbReference type="NCBI Taxonomy" id="3917"/>
    <lineage>
        <taxon>Eukaryota</taxon>
        <taxon>Viridiplantae</taxon>
        <taxon>Streptophyta</taxon>
        <taxon>Embryophyta</taxon>
        <taxon>Tracheophyta</taxon>
        <taxon>Spermatophyta</taxon>
        <taxon>Magnoliopsida</taxon>
        <taxon>eudicotyledons</taxon>
        <taxon>Gunneridae</taxon>
        <taxon>Pentapetalae</taxon>
        <taxon>rosids</taxon>
        <taxon>fabids</taxon>
        <taxon>Fabales</taxon>
        <taxon>Fabaceae</taxon>
        <taxon>Papilionoideae</taxon>
        <taxon>50 kb inversion clade</taxon>
        <taxon>NPAAA clade</taxon>
        <taxon>indigoferoid/millettioid clade</taxon>
        <taxon>Phaseoleae</taxon>
        <taxon>Vigna</taxon>
    </lineage>
</organism>
<dbReference type="EMBL" id="CP039351">
    <property type="protein sequence ID" value="QCD99515.1"/>
    <property type="molecule type" value="Genomic_DNA"/>
</dbReference>
<evidence type="ECO:0000313" key="2">
    <source>
        <dbReference type="Proteomes" id="UP000501690"/>
    </source>
</evidence>
<reference evidence="1 2" key="1">
    <citation type="submission" date="2019-04" db="EMBL/GenBank/DDBJ databases">
        <title>An improved genome assembly and genetic linkage map for asparagus bean, Vigna unguiculata ssp. sesquipedialis.</title>
        <authorList>
            <person name="Xia Q."/>
            <person name="Zhang R."/>
            <person name="Dong Y."/>
        </authorList>
    </citation>
    <scope>NUCLEOTIDE SEQUENCE [LARGE SCALE GENOMIC DNA]</scope>
    <source>
        <tissue evidence="1">Leaf</tissue>
    </source>
</reference>
<accession>A0A4D6MDT8</accession>
<dbReference type="Proteomes" id="UP000501690">
    <property type="component" value="Linkage Group LG7"/>
</dbReference>
<protein>
    <submittedName>
        <fullName evidence="1">Uncharacterized protein</fullName>
    </submittedName>
</protein>
<proteinExistence type="predicted"/>